<evidence type="ECO:0000256" key="1">
    <source>
        <dbReference type="ARBA" id="ARBA00023239"/>
    </source>
</evidence>
<organism evidence="3 4">
    <name type="scientific">Xenophilus arseniciresistens</name>
    <dbReference type="NCBI Taxonomy" id="1283306"/>
    <lineage>
        <taxon>Bacteria</taxon>
        <taxon>Pseudomonadati</taxon>
        <taxon>Pseudomonadota</taxon>
        <taxon>Betaproteobacteria</taxon>
        <taxon>Burkholderiales</taxon>
        <taxon>Comamonadaceae</taxon>
        <taxon>Xenophilus</taxon>
    </lineage>
</organism>
<dbReference type="AlphaFoldDB" id="A0AAE3ND30"/>
<sequence>MSEIVVNEANQWRLNTPGSAGWEKSPHPDAANKYLMISADTHANEPGNLWAERIDAKYRDRLPKVWIDDKGVQWRKMEASEQPDRLILAKLEGEDLARSKAGATASERGPSVEQRLKDLALDGIDGEIIFPGKGLGMWYTFDPDFAHAQIEVYNTWAWENFGPHVERLSPAAALATGNIEATLKEIDRCLKLGFRHFTLPCKPLFGPPKTNELNYNKVDFDPMWARFVEAGVPVTFHVSTGKDPRTTRGNGGAVVNYVVHSLSPTLEPLVNICASGVAERFPELRFGSVEAGIGWVPWMLDAMDEAYLKHHFWVRPKLKMLPSDYFKARGFATFGEDRAGLGLMEEHGLQDCFMWANDYPHHEGTWPHSAQAIERQMGHLSEVSRRKVLGENAARVFGFKEVASKYGLQF</sequence>
<feature type="domain" description="Amidohydrolase-related" evidence="2">
    <location>
        <begin position="140"/>
        <end position="399"/>
    </location>
</feature>
<gene>
    <name evidence="3" type="ORF">PGB34_21775</name>
</gene>
<evidence type="ECO:0000313" key="3">
    <source>
        <dbReference type="EMBL" id="MDA7419008.1"/>
    </source>
</evidence>
<dbReference type="GO" id="GO:0019748">
    <property type="term" value="P:secondary metabolic process"/>
    <property type="evidence" value="ECO:0007669"/>
    <property type="project" value="TreeGrafter"/>
</dbReference>
<keyword evidence="4" id="KW-1185">Reference proteome</keyword>
<dbReference type="PANTHER" id="PTHR21240">
    <property type="entry name" value="2-AMINO-3-CARBOXYLMUCONATE-6-SEMIALDEHYDE DECARBOXYLASE"/>
    <property type="match status" value="1"/>
</dbReference>
<evidence type="ECO:0000313" key="4">
    <source>
        <dbReference type="Proteomes" id="UP001212602"/>
    </source>
</evidence>
<dbReference type="Proteomes" id="UP001212602">
    <property type="component" value="Unassembled WGS sequence"/>
</dbReference>
<dbReference type="PANTHER" id="PTHR21240:SF28">
    <property type="entry name" value="ISO-OROTATE DECARBOXYLASE (EUROFUNG)"/>
    <property type="match status" value="1"/>
</dbReference>
<comment type="caution">
    <text evidence="3">The sequence shown here is derived from an EMBL/GenBank/DDBJ whole genome shotgun (WGS) entry which is preliminary data.</text>
</comment>
<reference evidence="3" key="1">
    <citation type="submission" date="2023-01" db="EMBL/GenBank/DDBJ databases">
        <title>Xenophilus mangrovi sp. nov., isolated from soil of Mangrove nature reserve.</title>
        <authorList>
            <person name="Xu S."/>
            <person name="Liu Z."/>
            <person name="Xu Y."/>
        </authorList>
    </citation>
    <scope>NUCLEOTIDE SEQUENCE</scope>
    <source>
        <strain evidence="3">YW8</strain>
    </source>
</reference>
<dbReference type="EMBL" id="JAQIPB010000013">
    <property type="protein sequence ID" value="MDA7419008.1"/>
    <property type="molecule type" value="Genomic_DNA"/>
</dbReference>
<name>A0AAE3ND30_9BURK</name>
<dbReference type="Pfam" id="PF04909">
    <property type="entry name" value="Amidohydro_2"/>
    <property type="match status" value="1"/>
</dbReference>
<dbReference type="GO" id="GO:0005737">
    <property type="term" value="C:cytoplasm"/>
    <property type="evidence" value="ECO:0007669"/>
    <property type="project" value="TreeGrafter"/>
</dbReference>
<dbReference type="InterPro" id="IPR032465">
    <property type="entry name" value="ACMSD"/>
</dbReference>
<proteinExistence type="predicted"/>
<dbReference type="GO" id="GO:0016831">
    <property type="term" value="F:carboxy-lyase activity"/>
    <property type="evidence" value="ECO:0007669"/>
    <property type="project" value="InterPro"/>
</dbReference>
<dbReference type="Gene3D" id="3.20.20.140">
    <property type="entry name" value="Metal-dependent hydrolases"/>
    <property type="match status" value="1"/>
</dbReference>
<dbReference type="InterPro" id="IPR032466">
    <property type="entry name" value="Metal_Hydrolase"/>
</dbReference>
<dbReference type="InterPro" id="IPR006680">
    <property type="entry name" value="Amidohydro-rel"/>
</dbReference>
<evidence type="ECO:0000259" key="2">
    <source>
        <dbReference type="Pfam" id="PF04909"/>
    </source>
</evidence>
<accession>A0AAE3ND30</accession>
<dbReference type="RefSeq" id="WP_271430209.1">
    <property type="nucleotide sequence ID" value="NZ_JAQIPB010000013.1"/>
</dbReference>
<protein>
    <submittedName>
        <fullName evidence="3">Amidohydrolase family protein</fullName>
    </submittedName>
</protein>
<dbReference type="GO" id="GO:0016787">
    <property type="term" value="F:hydrolase activity"/>
    <property type="evidence" value="ECO:0007669"/>
    <property type="project" value="InterPro"/>
</dbReference>
<keyword evidence="1" id="KW-0456">Lyase</keyword>
<dbReference type="SUPFAM" id="SSF51556">
    <property type="entry name" value="Metallo-dependent hydrolases"/>
    <property type="match status" value="1"/>
</dbReference>